<feature type="domain" description="Glycosyltransferase RgtA/B/C/D-like" evidence="2">
    <location>
        <begin position="115"/>
        <end position="244"/>
    </location>
</feature>
<dbReference type="Pfam" id="PF13231">
    <property type="entry name" value="PMT_2"/>
    <property type="match status" value="1"/>
</dbReference>
<evidence type="ECO:0000313" key="3">
    <source>
        <dbReference type="EMBL" id="SFV50056.1"/>
    </source>
</evidence>
<sequence length="570" mass="66284">MSEEVYKTKNYNQLILLLIVLFIFILVNRSPVSRTSSDPRGSLLLSQVIIENKSIKLDKYKDDRYGNVVYKKNEHYYYYFPIGTSISSIPFVWFETQILDNDMNNIADDQVAQKMIASVIAVFIFVLLYLIASMYLDSKTSIAVAFIFYLSTSLSSTLGQALWSQDFASLYALLSVYLTLEIIKENRDKYWIPLGLALFMAYLTRPTMSLLSIALILFLFFNNKRYVAIKTAGLVGLLLGLFMAFSFHEFNQPLPDYYLPKRLSSQTFWTAFYGNLFSPARGLFIFSPILFLFIFNVSNTYKVFKQDKTLTIILIWIILHLIIVSKFPHWWAGYSYGARFMTDILPAIFLLLIILLKYTFQEKLLIKNILLYLFLLITIPLSIYFNTIQGLYNVYSGVIWNANPSIDKYPAYLFDWEYPQFLYNKERHEARVIEHRLEISKPIELGNTYLFRDNQIVFIGWSYLEKSHLWSLGNISSMKFKLNNLNGIKGILKLNIRSLGKQEIKLTINDQYVGSRIVHSQDANITFNFDPTILTKNNITTITFRFPDAHKPNNKDPRILAMALKSFCIE</sequence>
<protein>
    <recommendedName>
        <fullName evidence="2">Glycosyltransferase RgtA/B/C/D-like domain-containing protein</fullName>
    </recommendedName>
</protein>
<feature type="transmembrane region" description="Helical" evidence="1">
    <location>
        <begin position="142"/>
        <end position="163"/>
    </location>
</feature>
<feature type="transmembrane region" description="Helical" evidence="1">
    <location>
        <begin position="336"/>
        <end position="356"/>
    </location>
</feature>
<dbReference type="AlphaFoldDB" id="A0A1W1B977"/>
<organism evidence="3">
    <name type="scientific">hydrothermal vent metagenome</name>
    <dbReference type="NCBI Taxonomy" id="652676"/>
    <lineage>
        <taxon>unclassified sequences</taxon>
        <taxon>metagenomes</taxon>
        <taxon>ecological metagenomes</taxon>
    </lineage>
</organism>
<feature type="transmembrane region" description="Helical" evidence="1">
    <location>
        <begin position="115"/>
        <end position="136"/>
    </location>
</feature>
<feature type="transmembrane region" description="Helical" evidence="1">
    <location>
        <begin position="309"/>
        <end position="330"/>
    </location>
</feature>
<evidence type="ECO:0000256" key="1">
    <source>
        <dbReference type="SAM" id="Phobius"/>
    </source>
</evidence>
<dbReference type="EMBL" id="FPHC01000006">
    <property type="protein sequence ID" value="SFV50056.1"/>
    <property type="molecule type" value="Genomic_DNA"/>
</dbReference>
<keyword evidence="1" id="KW-0812">Transmembrane</keyword>
<evidence type="ECO:0000259" key="2">
    <source>
        <dbReference type="Pfam" id="PF13231"/>
    </source>
</evidence>
<keyword evidence="1" id="KW-1133">Transmembrane helix</keyword>
<name>A0A1W1B977_9ZZZZ</name>
<proteinExistence type="predicted"/>
<feature type="transmembrane region" description="Helical" evidence="1">
    <location>
        <begin position="268"/>
        <end position="297"/>
    </location>
</feature>
<feature type="transmembrane region" description="Helical" evidence="1">
    <location>
        <begin position="76"/>
        <end position="94"/>
    </location>
</feature>
<gene>
    <name evidence="3" type="ORF">MNB_SV-6-407</name>
</gene>
<dbReference type="InterPro" id="IPR038731">
    <property type="entry name" value="RgtA/B/C-like"/>
</dbReference>
<feature type="transmembrane region" description="Helical" evidence="1">
    <location>
        <begin position="368"/>
        <end position="385"/>
    </location>
</feature>
<reference evidence="3" key="1">
    <citation type="submission" date="2016-10" db="EMBL/GenBank/DDBJ databases">
        <authorList>
            <person name="de Groot N.N."/>
        </authorList>
    </citation>
    <scope>NUCLEOTIDE SEQUENCE</scope>
</reference>
<feature type="transmembrane region" description="Helical" evidence="1">
    <location>
        <begin position="227"/>
        <end position="248"/>
    </location>
</feature>
<accession>A0A1W1B977</accession>
<feature type="transmembrane region" description="Helical" evidence="1">
    <location>
        <begin position="190"/>
        <end position="220"/>
    </location>
</feature>
<keyword evidence="1" id="KW-0472">Membrane</keyword>